<sequence length="267" mass="30039">MKKSTIALFWALAVVLTLATSVYQRKTGPTNPKKTTITINNKEYKLSFPRSATANRNTVTLNIADTSANAQLIYRKYPTNDAFTSINFHRKDEKLVADLPIQPNAGKLEYYVKINDQNLFEEDALIVRFKGEVPAGVLIPHIIFMFVSMLFAAYGLILAIANKKNVVRYLILTLITLFIGGFIFGPIVQKYAFGVYWSGFPFGYDLTDNKTLIALVVLLINMIFLKKKIFRITSIIAFSVMITIFCIPHSLRGSELNHQTGVVDTAR</sequence>
<reference evidence="2" key="1">
    <citation type="submission" date="2019-08" db="EMBL/GenBank/DDBJ databases">
        <authorList>
            <person name="Kucharzyk K."/>
            <person name="Murdoch R.W."/>
            <person name="Higgins S."/>
            <person name="Loffler F."/>
        </authorList>
    </citation>
    <scope>NUCLEOTIDE SEQUENCE</scope>
</reference>
<dbReference type="AlphaFoldDB" id="A0A644THY9"/>
<feature type="transmembrane region" description="Helical" evidence="1">
    <location>
        <begin position="138"/>
        <end position="157"/>
    </location>
</feature>
<dbReference type="EMBL" id="VSSQ01000033">
    <property type="protein sequence ID" value="MPL66625.1"/>
    <property type="molecule type" value="Genomic_DNA"/>
</dbReference>
<comment type="caution">
    <text evidence="2">The sequence shown here is derived from an EMBL/GenBank/DDBJ whole genome shotgun (WGS) entry which is preliminary data.</text>
</comment>
<keyword evidence="1" id="KW-1133">Transmembrane helix</keyword>
<organism evidence="2">
    <name type="scientific">bioreactor metagenome</name>
    <dbReference type="NCBI Taxonomy" id="1076179"/>
    <lineage>
        <taxon>unclassified sequences</taxon>
        <taxon>metagenomes</taxon>
        <taxon>ecological metagenomes</taxon>
    </lineage>
</organism>
<keyword evidence="1" id="KW-0812">Transmembrane</keyword>
<feature type="transmembrane region" description="Helical" evidence="1">
    <location>
        <begin position="232"/>
        <end position="251"/>
    </location>
</feature>
<proteinExistence type="predicted"/>
<gene>
    <name evidence="2" type="ORF">SDC9_12312</name>
</gene>
<name>A0A644THY9_9ZZZZ</name>
<accession>A0A644THY9</accession>
<protein>
    <submittedName>
        <fullName evidence="2">Uncharacterized protein</fullName>
    </submittedName>
</protein>
<evidence type="ECO:0000313" key="2">
    <source>
        <dbReference type="EMBL" id="MPL66625.1"/>
    </source>
</evidence>
<keyword evidence="1" id="KW-0472">Membrane</keyword>
<feature type="transmembrane region" description="Helical" evidence="1">
    <location>
        <begin position="169"/>
        <end position="189"/>
    </location>
</feature>
<evidence type="ECO:0000256" key="1">
    <source>
        <dbReference type="SAM" id="Phobius"/>
    </source>
</evidence>
<feature type="transmembrane region" description="Helical" evidence="1">
    <location>
        <begin position="209"/>
        <end position="225"/>
    </location>
</feature>